<evidence type="ECO:0000313" key="3">
    <source>
        <dbReference type="Proteomes" id="UP000004713"/>
    </source>
</evidence>
<dbReference type="Pfam" id="PF14730">
    <property type="entry name" value="DUF4468"/>
    <property type="match status" value="1"/>
</dbReference>
<dbReference type="HOGENOM" id="CLU_1217830_0_0_10"/>
<dbReference type="CDD" id="cd12190">
    <property type="entry name" value="Bacova_04320_like"/>
    <property type="match status" value="1"/>
</dbReference>
<accession>B0NMA8</accession>
<dbReference type="AlphaFoldDB" id="B0NMA8"/>
<dbReference type="Gene3D" id="3.30.530.80">
    <property type="match status" value="1"/>
</dbReference>
<dbReference type="eggNOG" id="ENOG503160Y">
    <property type="taxonomic scope" value="Bacteria"/>
</dbReference>
<protein>
    <recommendedName>
        <fullName evidence="1">DUF4468 domain-containing protein</fullName>
    </recommendedName>
</protein>
<reference evidence="2 3" key="1">
    <citation type="submission" date="2007-11" db="EMBL/GenBank/DDBJ databases">
        <title>Draft genome sequence of Bacteroides stercoris(ATCC 43183).</title>
        <authorList>
            <person name="Sudarsanam P."/>
            <person name="Ley R."/>
            <person name="Guruge J."/>
            <person name="Turnbaugh P.J."/>
            <person name="Mahowald M."/>
            <person name="Liep D."/>
            <person name="Gordon J."/>
        </authorList>
    </citation>
    <scope>NUCLEOTIDE SEQUENCE [LARGE SCALE GENOMIC DNA]</scope>
    <source>
        <strain evidence="2 3">ATCC 43183</strain>
    </source>
</reference>
<dbReference type="EMBL" id="ABFZ02000016">
    <property type="protein sequence ID" value="EDS16436.1"/>
    <property type="molecule type" value="Genomic_DNA"/>
</dbReference>
<comment type="caution">
    <text evidence="2">The sequence shown here is derived from an EMBL/GenBank/DDBJ whole genome shotgun (WGS) entry which is preliminary data.</text>
</comment>
<proteinExistence type="predicted"/>
<reference evidence="2 3" key="2">
    <citation type="submission" date="2007-11" db="EMBL/GenBank/DDBJ databases">
        <authorList>
            <person name="Fulton L."/>
            <person name="Clifton S."/>
            <person name="Fulton B."/>
            <person name="Xu J."/>
            <person name="Minx P."/>
            <person name="Pepin K.H."/>
            <person name="Johnson M."/>
            <person name="Thiruvilangam P."/>
            <person name="Bhonagiri V."/>
            <person name="Nash W.E."/>
            <person name="Mardis E.R."/>
            <person name="Wilson R.K."/>
        </authorList>
    </citation>
    <scope>NUCLEOTIDE SEQUENCE [LARGE SCALE GENOMIC DNA]</scope>
    <source>
        <strain evidence="2 3">ATCC 43183</strain>
    </source>
</reference>
<dbReference type="InterPro" id="IPR027823">
    <property type="entry name" value="DUF4468"/>
</dbReference>
<organism evidence="2 3">
    <name type="scientific">Bacteroides stercoris ATCC 43183</name>
    <dbReference type="NCBI Taxonomy" id="449673"/>
    <lineage>
        <taxon>Bacteria</taxon>
        <taxon>Pseudomonadati</taxon>
        <taxon>Bacteroidota</taxon>
        <taxon>Bacteroidia</taxon>
        <taxon>Bacteroidales</taxon>
        <taxon>Bacteroidaceae</taxon>
        <taxon>Bacteroides</taxon>
    </lineage>
</organism>
<evidence type="ECO:0000313" key="2">
    <source>
        <dbReference type="EMBL" id="EDS16436.1"/>
    </source>
</evidence>
<dbReference type="Proteomes" id="UP000004713">
    <property type="component" value="Unassembled WGS sequence"/>
</dbReference>
<feature type="domain" description="DUF4468" evidence="1">
    <location>
        <begin position="44"/>
        <end position="128"/>
    </location>
</feature>
<evidence type="ECO:0000259" key="1">
    <source>
        <dbReference type="Pfam" id="PF14730"/>
    </source>
</evidence>
<name>B0NMA8_BACSE</name>
<sequence length="214" mass="24126">MSSQVMRAEELEKYAKEKYGDSWVEAAETLSSQLTLDKNNSLTYTQIVDCGKATKEQLYVILNYWFTATFNDANSVIKLNDKELGTIIGEGFVDSISEHLGGMSRYKVSITPIIKVDIKDTKIRITYTLQYYNIIKVIGGGIISAFSDGTQRPQTNIEKWPIDTCYPFAEKDKHKAKKTSSKALVMAHAYSNVIMDKIEEVVKNGLVGNENDDW</sequence>
<gene>
    <name evidence="2" type="ORF">BACSTE_00566</name>
</gene>